<proteinExistence type="predicted"/>
<feature type="region of interest" description="Disordered" evidence="8">
    <location>
        <begin position="148"/>
        <end position="207"/>
    </location>
</feature>
<evidence type="ECO:0000256" key="1">
    <source>
        <dbReference type="ARBA" id="ARBA00001966"/>
    </source>
</evidence>
<gene>
    <name evidence="10" type="ORF">ACFQE1_20760</name>
</gene>
<dbReference type="GO" id="GO:0046872">
    <property type="term" value="F:metal ion binding"/>
    <property type="evidence" value="ECO:0007669"/>
    <property type="project" value="UniProtKB-KW"/>
</dbReference>
<dbReference type="EMBL" id="JBHSWU010001367">
    <property type="protein sequence ID" value="MFC6726757.1"/>
    <property type="molecule type" value="Genomic_DNA"/>
</dbReference>
<comment type="cofactor">
    <cofactor evidence="1">
        <name>[4Fe-4S] cluster</name>
        <dbReference type="ChEBI" id="CHEBI:49883"/>
    </cofactor>
</comment>
<evidence type="ECO:0000256" key="3">
    <source>
        <dbReference type="ARBA" id="ARBA00022515"/>
    </source>
</evidence>
<comment type="caution">
    <text evidence="10">The sequence shown here is derived from an EMBL/GenBank/DDBJ whole genome shotgun (WGS) entry which is preliminary data.</text>
</comment>
<dbReference type="Proteomes" id="UP001596328">
    <property type="component" value="Unassembled WGS sequence"/>
</dbReference>
<evidence type="ECO:0000256" key="7">
    <source>
        <dbReference type="ARBA" id="ARBA00023014"/>
    </source>
</evidence>
<protein>
    <recommendedName>
        <fullName evidence="9">DNA primase large subunit C-terminal domain-containing protein</fullName>
    </recommendedName>
</protein>
<keyword evidence="5" id="KW-0479">Metal-binding</keyword>
<keyword evidence="7" id="KW-0411">Iron-sulfur</keyword>
<name>A0ABD5S6Y2_9EURY</name>
<evidence type="ECO:0000259" key="9">
    <source>
        <dbReference type="Pfam" id="PF04104"/>
    </source>
</evidence>
<dbReference type="GO" id="GO:1990077">
    <property type="term" value="C:primosome complex"/>
    <property type="evidence" value="ECO:0007669"/>
    <property type="project" value="UniProtKB-KW"/>
</dbReference>
<dbReference type="InterPro" id="IPR058560">
    <property type="entry name" value="DNA_primase_C"/>
</dbReference>
<keyword evidence="11" id="KW-1185">Reference proteome</keyword>
<feature type="compositionally biased region" description="Basic and acidic residues" evidence="8">
    <location>
        <begin position="148"/>
        <end position="165"/>
    </location>
</feature>
<evidence type="ECO:0000256" key="2">
    <source>
        <dbReference type="ARBA" id="ARBA00022485"/>
    </source>
</evidence>
<dbReference type="Pfam" id="PF04104">
    <property type="entry name" value="DNA_primase_lrg"/>
    <property type="match status" value="1"/>
</dbReference>
<feature type="non-terminal residue" evidence="10">
    <location>
        <position position="1"/>
    </location>
</feature>
<evidence type="ECO:0000256" key="5">
    <source>
        <dbReference type="ARBA" id="ARBA00022723"/>
    </source>
</evidence>
<feature type="compositionally biased region" description="Acidic residues" evidence="8">
    <location>
        <begin position="171"/>
        <end position="192"/>
    </location>
</feature>
<sequence>ADALEGRLGSLRDLLADRGRVGTIDVVVPDLFPPCVTNLVQRAREEVELAPHEGFALMAFLTGIGMDDEEILAFCDASSLDREGIRYQIRYLRDERGTQYPPPSCETLAAYGLCHNEDEHWKVASHPLVYYEKRLAAADEDSYTDWRDAREAAGPDGTGDGRSEPGSEVPSDPDPDPDPDPESGSDPDDAEADRDAETDGDVGADRD</sequence>
<evidence type="ECO:0000313" key="11">
    <source>
        <dbReference type="Proteomes" id="UP001596328"/>
    </source>
</evidence>
<evidence type="ECO:0000256" key="8">
    <source>
        <dbReference type="SAM" id="MobiDB-lite"/>
    </source>
</evidence>
<dbReference type="AlphaFoldDB" id="A0ABD5S6Y2"/>
<reference evidence="10 11" key="1">
    <citation type="journal article" date="2019" name="Int. J. Syst. Evol. Microbiol.">
        <title>The Global Catalogue of Microorganisms (GCM) 10K type strain sequencing project: providing services to taxonomists for standard genome sequencing and annotation.</title>
        <authorList>
            <consortium name="The Broad Institute Genomics Platform"/>
            <consortium name="The Broad Institute Genome Sequencing Center for Infectious Disease"/>
            <person name="Wu L."/>
            <person name="Ma J."/>
        </authorList>
    </citation>
    <scope>NUCLEOTIDE SEQUENCE [LARGE SCALE GENOMIC DNA]</scope>
    <source>
        <strain evidence="10 11">NBRC 111368</strain>
    </source>
</reference>
<dbReference type="GO" id="GO:0006269">
    <property type="term" value="P:DNA replication, synthesis of primer"/>
    <property type="evidence" value="ECO:0007669"/>
    <property type="project" value="UniProtKB-KW"/>
</dbReference>
<keyword evidence="2" id="KW-0004">4Fe-4S</keyword>
<organism evidence="10 11">
    <name type="scientific">Halobium palmae</name>
    <dbReference type="NCBI Taxonomy" id="1776492"/>
    <lineage>
        <taxon>Archaea</taxon>
        <taxon>Methanobacteriati</taxon>
        <taxon>Methanobacteriota</taxon>
        <taxon>Stenosarchaea group</taxon>
        <taxon>Halobacteria</taxon>
        <taxon>Halobacteriales</taxon>
        <taxon>Haloferacaceae</taxon>
        <taxon>Halobium</taxon>
    </lineage>
</organism>
<keyword evidence="3" id="KW-0639">Primosome</keyword>
<evidence type="ECO:0000256" key="6">
    <source>
        <dbReference type="ARBA" id="ARBA00023004"/>
    </source>
</evidence>
<feature type="compositionally biased region" description="Basic and acidic residues" evidence="8">
    <location>
        <begin position="193"/>
        <end position="207"/>
    </location>
</feature>
<feature type="non-terminal residue" evidence="10">
    <location>
        <position position="207"/>
    </location>
</feature>
<dbReference type="GO" id="GO:0051539">
    <property type="term" value="F:4 iron, 4 sulfur cluster binding"/>
    <property type="evidence" value="ECO:0007669"/>
    <property type="project" value="UniProtKB-KW"/>
</dbReference>
<feature type="domain" description="DNA primase large subunit C-terminal" evidence="9">
    <location>
        <begin position="27"/>
        <end position="118"/>
    </location>
</feature>
<accession>A0ABD5S6Y2</accession>
<evidence type="ECO:0000313" key="10">
    <source>
        <dbReference type="EMBL" id="MFC6726757.1"/>
    </source>
</evidence>
<evidence type="ECO:0000256" key="4">
    <source>
        <dbReference type="ARBA" id="ARBA00022705"/>
    </source>
</evidence>
<keyword evidence="4" id="KW-0235">DNA replication</keyword>
<keyword evidence="6" id="KW-0408">Iron</keyword>